<dbReference type="InterPro" id="IPR017926">
    <property type="entry name" value="GATASE"/>
</dbReference>
<protein>
    <submittedName>
        <fullName evidence="2">GMP synthase (Glutamine-hydrolyzing)</fullName>
        <ecNumber evidence="2">6.3.5.2</ecNumber>
    </submittedName>
</protein>
<dbReference type="RefSeq" id="WP_277103713.1">
    <property type="nucleotide sequence ID" value="NZ_BAAAJS010000051.1"/>
</dbReference>
<dbReference type="Gene3D" id="3.40.50.880">
    <property type="match status" value="1"/>
</dbReference>
<gene>
    <name evidence="2" type="ORF">J2S37_002238</name>
</gene>
<keyword evidence="2" id="KW-0436">Ligase</keyword>
<dbReference type="PANTHER" id="PTHR42695:SF5">
    <property type="entry name" value="GLUTAMINE AMIDOTRANSFERASE YLR126C-RELATED"/>
    <property type="match status" value="1"/>
</dbReference>
<feature type="domain" description="Glutamine amidotransferase" evidence="1">
    <location>
        <begin position="82"/>
        <end position="198"/>
    </location>
</feature>
<reference evidence="2 3" key="1">
    <citation type="submission" date="2023-07" db="EMBL/GenBank/DDBJ databases">
        <title>Sequencing the genomes of 1000 actinobacteria strains.</title>
        <authorList>
            <person name="Klenk H.-P."/>
        </authorList>
    </citation>
    <scope>NUCLEOTIDE SEQUENCE [LARGE SCALE GENOMIC DNA]</scope>
    <source>
        <strain evidence="2 3">DSM 44508</strain>
    </source>
</reference>
<dbReference type="EMBL" id="JAVDYF010000001">
    <property type="protein sequence ID" value="MDR7355700.1"/>
    <property type="molecule type" value="Genomic_DNA"/>
</dbReference>
<organism evidence="2 3">
    <name type="scientific">Corynebacterium felinum</name>
    <dbReference type="NCBI Taxonomy" id="131318"/>
    <lineage>
        <taxon>Bacteria</taxon>
        <taxon>Bacillati</taxon>
        <taxon>Actinomycetota</taxon>
        <taxon>Actinomycetes</taxon>
        <taxon>Mycobacteriales</taxon>
        <taxon>Corynebacteriaceae</taxon>
        <taxon>Corynebacterium</taxon>
    </lineage>
</organism>
<dbReference type="InterPro" id="IPR044992">
    <property type="entry name" value="ChyE-like"/>
</dbReference>
<comment type="caution">
    <text evidence="2">The sequence shown here is derived from an EMBL/GenBank/DDBJ whole genome shotgun (WGS) entry which is preliminary data.</text>
</comment>
<keyword evidence="3" id="KW-1185">Reference proteome</keyword>
<evidence type="ECO:0000259" key="1">
    <source>
        <dbReference type="Pfam" id="PF00117"/>
    </source>
</evidence>
<dbReference type="Proteomes" id="UP001183619">
    <property type="component" value="Unassembled WGS sequence"/>
</dbReference>
<accession>A0ABU2BAM7</accession>
<dbReference type="PANTHER" id="PTHR42695">
    <property type="entry name" value="GLUTAMINE AMIDOTRANSFERASE YLR126C-RELATED"/>
    <property type="match status" value="1"/>
</dbReference>
<dbReference type="PROSITE" id="PS51273">
    <property type="entry name" value="GATASE_TYPE_1"/>
    <property type="match status" value="1"/>
</dbReference>
<proteinExistence type="predicted"/>
<dbReference type="SUPFAM" id="SSF52317">
    <property type="entry name" value="Class I glutamine amidotransferase-like"/>
    <property type="match status" value="1"/>
</dbReference>
<dbReference type="InterPro" id="IPR029062">
    <property type="entry name" value="Class_I_gatase-like"/>
</dbReference>
<name>A0ABU2BAM7_9CORY</name>
<sequence length="242" mass="26777">MADFLFISLRFGEHSREIAQAELGDLLRSTVLSAHEVDHLIIDSTNVCIPHLDSYVGVIVGGSALNVTTSTYDEFQTHVHSELTRLIGLDIPVFLICFGMGFLAQATGGKVDRSRPEVTGITEVVLSDVPDPLTASLPERFLALTGHQESTVELGDGATILAQGPTCFAQMVRYRDHVWATQFHPEMDADAMKVRMAFFMNHGYFSPEDYDEIVSNIRDFDVSHSHAVINNFVHHCRAMAAK</sequence>
<dbReference type="CDD" id="cd01741">
    <property type="entry name" value="GATase1_1"/>
    <property type="match status" value="1"/>
</dbReference>
<evidence type="ECO:0000313" key="3">
    <source>
        <dbReference type="Proteomes" id="UP001183619"/>
    </source>
</evidence>
<evidence type="ECO:0000313" key="2">
    <source>
        <dbReference type="EMBL" id="MDR7355700.1"/>
    </source>
</evidence>
<dbReference type="Pfam" id="PF00117">
    <property type="entry name" value="GATase"/>
    <property type="match status" value="1"/>
</dbReference>
<dbReference type="EC" id="6.3.5.2" evidence="2"/>
<dbReference type="GO" id="GO:0003922">
    <property type="term" value="F:GMP synthase (glutamine-hydrolyzing) activity"/>
    <property type="evidence" value="ECO:0007669"/>
    <property type="project" value="UniProtKB-EC"/>
</dbReference>